<accession>Q0FM72</accession>
<keyword evidence="2" id="KW-0812">Transmembrane</keyword>
<feature type="transmembrane region" description="Helical" evidence="2">
    <location>
        <begin position="84"/>
        <end position="103"/>
    </location>
</feature>
<evidence type="ECO:0000256" key="2">
    <source>
        <dbReference type="SAM" id="Phobius"/>
    </source>
</evidence>
<reference evidence="3 4" key="1">
    <citation type="journal article" date="2010" name="J. Bacteriol.">
        <title>Genome sequences of Pelagibaca bermudensis HTCC2601T and Maritimibacter alkaliphilus HTCC2654T, the type strains of two marine Roseobacter genera.</title>
        <authorList>
            <person name="Thrash J.C."/>
            <person name="Cho J.C."/>
            <person name="Ferriera S."/>
            <person name="Johnson J."/>
            <person name="Vergin K.L."/>
            <person name="Giovannoni S.J."/>
        </authorList>
    </citation>
    <scope>NUCLEOTIDE SEQUENCE [LARGE SCALE GENOMIC DNA]</scope>
    <source>
        <strain evidence="4">DSM 26914 / JCM 13377 / KCTC 12554 / HTCC2601</strain>
    </source>
</reference>
<sequence>MIDMTERHRTEQTDDGLGPLDSGLSVLFLAAFPIVLLLFQGSATSAFTAVLELALFIAALRLIHRGQKLKNAYDEADAARAPRLPRKIIGALLIGVMVMILAGHHFFSLILPLAFGALATALSLAAFGLDPLRDKGASDSEPEPLATARRPRPDTQAALDRIDATLDGMVCEIAALGDAQLTRHTEALKGAVMGLIRALGEDPDGMERMHKPVVKFVKLLRRENDDLLAAWNTDERERARRRYRTRITALGQTFEEFARKSGKKAGRDAFELEADLLWNRKPLERAA</sequence>
<evidence type="ECO:0000256" key="1">
    <source>
        <dbReference type="SAM" id="MobiDB-lite"/>
    </source>
</evidence>
<dbReference type="HOGENOM" id="CLU_975567_0_0_5"/>
<dbReference type="eggNOG" id="COG4915">
    <property type="taxonomic scope" value="Bacteria"/>
</dbReference>
<comment type="caution">
    <text evidence="3">The sequence shown here is derived from an EMBL/GenBank/DDBJ whole genome shotgun (WGS) entry which is preliminary data.</text>
</comment>
<dbReference type="EMBL" id="AATQ01000029">
    <property type="protein sequence ID" value="EAU45253.1"/>
    <property type="molecule type" value="Genomic_DNA"/>
</dbReference>
<keyword evidence="2" id="KW-0472">Membrane</keyword>
<feature type="transmembrane region" description="Helical" evidence="2">
    <location>
        <begin position="20"/>
        <end position="39"/>
    </location>
</feature>
<dbReference type="Proteomes" id="UP000006230">
    <property type="component" value="Unassembled WGS sequence"/>
</dbReference>
<feature type="transmembrane region" description="Helical" evidence="2">
    <location>
        <begin position="45"/>
        <end position="63"/>
    </location>
</feature>
<dbReference type="STRING" id="314265.R2601_16987"/>
<protein>
    <recommendedName>
        <fullName evidence="5">5-bromo-4-chloroindolyl phosphate hydrolysis protein</fullName>
    </recommendedName>
</protein>
<keyword evidence="2" id="KW-1133">Transmembrane helix</keyword>
<proteinExistence type="predicted"/>
<name>Q0FM72_SALBH</name>
<keyword evidence="4" id="KW-1185">Reference proteome</keyword>
<organism evidence="3 4">
    <name type="scientific">Salipiger bermudensis (strain DSM 26914 / JCM 13377 / KCTC 12554 / HTCC2601)</name>
    <name type="common">Pelagibaca bermudensis</name>
    <dbReference type="NCBI Taxonomy" id="314265"/>
    <lineage>
        <taxon>Bacteria</taxon>
        <taxon>Pseudomonadati</taxon>
        <taxon>Pseudomonadota</taxon>
        <taxon>Alphaproteobacteria</taxon>
        <taxon>Rhodobacterales</taxon>
        <taxon>Roseobacteraceae</taxon>
        <taxon>Salipiger</taxon>
    </lineage>
</organism>
<gene>
    <name evidence="3" type="ORF">R2601_16987</name>
</gene>
<feature type="transmembrane region" description="Helical" evidence="2">
    <location>
        <begin position="109"/>
        <end position="129"/>
    </location>
</feature>
<evidence type="ECO:0000313" key="3">
    <source>
        <dbReference type="EMBL" id="EAU45253.1"/>
    </source>
</evidence>
<evidence type="ECO:0000313" key="4">
    <source>
        <dbReference type="Proteomes" id="UP000006230"/>
    </source>
</evidence>
<feature type="region of interest" description="Disordered" evidence="1">
    <location>
        <begin position="135"/>
        <end position="154"/>
    </location>
</feature>
<evidence type="ECO:0008006" key="5">
    <source>
        <dbReference type="Google" id="ProtNLM"/>
    </source>
</evidence>
<dbReference type="AlphaFoldDB" id="Q0FM72"/>